<feature type="signal peptide" evidence="1">
    <location>
        <begin position="1"/>
        <end position="20"/>
    </location>
</feature>
<dbReference type="InterPro" id="IPR021533">
    <property type="entry name" value="PepSY-like"/>
</dbReference>
<evidence type="ECO:0000259" key="2">
    <source>
        <dbReference type="Pfam" id="PF11396"/>
    </source>
</evidence>
<sequence>MKKYFFVVLAIICSYTSSFAQSKTPKAVITAFNSAYPNAKKVKWDKEDNNFEASFKLNKIANSVVFNNEGEILETEVEINFNELPKKAVNYIIKNYKNQKVKETAKIITAKGNIIYEAEIKGKDIFFDNNGNLITKDKIS</sequence>
<dbReference type="Gene3D" id="3.10.450.360">
    <property type="match status" value="1"/>
</dbReference>
<evidence type="ECO:0000313" key="4">
    <source>
        <dbReference type="Proteomes" id="UP001393056"/>
    </source>
</evidence>
<feature type="domain" description="Putative beta-lactamase-inhibitor-like PepSY-like" evidence="2">
    <location>
        <begin position="18"/>
        <end position="55"/>
    </location>
</feature>
<reference evidence="3 4" key="1">
    <citation type="submission" date="2024-04" db="EMBL/GenBank/DDBJ databases">
        <title>Flavobacterium sp. DGU41 16S ribosomal RNA gene Genome sequencing and assembly.</title>
        <authorList>
            <person name="Park S."/>
        </authorList>
    </citation>
    <scope>NUCLEOTIDE SEQUENCE [LARGE SCALE GENOMIC DNA]</scope>
    <source>
        <strain evidence="3 4">DGU41</strain>
    </source>
</reference>
<feature type="domain" description="Putative beta-lactamase-inhibitor-like PepSY-like" evidence="2">
    <location>
        <begin position="62"/>
        <end position="134"/>
    </location>
</feature>
<protein>
    <submittedName>
        <fullName evidence="3">PepSY-like domain-containing protein</fullName>
    </submittedName>
</protein>
<dbReference type="SUPFAM" id="SSF160574">
    <property type="entry name" value="BT0923-like"/>
    <property type="match status" value="1"/>
</dbReference>
<name>A0ABU9I9C0_9FLAO</name>
<dbReference type="RefSeq" id="WP_035693521.1">
    <property type="nucleotide sequence ID" value="NZ_JBBYHT010000010.1"/>
</dbReference>
<keyword evidence="4" id="KW-1185">Reference proteome</keyword>
<organism evidence="3 4">
    <name type="scientific">Flavobacterium helocola</name>
    <dbReference type="NCBI Taxonomy" id="3139139"/>
    <lineage>
        <taxon>Bacteria</taxon>
        <taxon>Pseudomonadati</taxon>
        <taxon>Bacteroidota</taxon>
        <taxon>Flavobacteriia</taxon>
        <taxon>Flavobacteriales</taxon>
        <taxon>Flavobacteriaceae</taxon>
        <taxon>Flavobacterium</taxon>
    </lineage>
</organism>
<gene>
    <name evidence="3" type="ORF">AAEO58_13285</name>
</gene>
<dbReference type="Pfam" id="PF11396">
    <property type="entry name" value="PepSY_like"/>
    <property type="match status" value="2"/>
</dbReference>
<keyword evidence="1" id="KW-0732">Signal</keyword>
<comment type="caution">
    <text evidence="3">The sequence shown here is derived from an EMBL/GenBank/DDBJ whole genome shotgun (WGS) entry which is preliminary data.</text>
</comment>
<accession>A0ABU9I9C0</accession>
<evidence type="ECO:0000256" key="1">
    <source>
        <dbReference type="SAM" id="SignalP"/>
    </source>
</evidence>
<evidence type="ECO:0000313" key="3">
    <source>
        <dbReference type="EMBL" id="MEL1249020.1"/>
    </source>
</evidence>
<dbReference type="Proteomes" id="UP001393056">
    <property type="component" value="Unassembled WGS sequence"/>
</dbReference>
<proteinExistence type="predicted"/>
<dbReference type="EMBL" id="JBBYHT010000010">
    <property type="protein sequence ID" value="MEL1249020.1"/>
    <property type="molecule type" value="Genomic_DNA"/>
</dbReference>
<feature type="chain" id="PRO_5045923510" evidence="1">
    <location>
        <begin position="21"/>
        <end position="140"/>
    </location>
</feature>